<name>A0A8J6XNA2_9CYAN</name>
<dbReference type="PANTHER" id="PTHR38013:SF1">
    <property type="entry name" value="GLYCOPROTEIN_POLYSACCHARIDE METABOLISM"/>
    <property type="match status" value="1"/>
</dbReference>
<accession>A0A8J6XNA2</accession>
<dbReference type="InterPro" id="IPR039366">
    <property type="entry name" value="Pilotin"/>
</dbReference>
<organism evidence="2 3">
    <name type="scientific">Iningainema tapete BLCC-T55</name>
    <dbReference type="NCBI Taxonomy" id="2748662"/>
    <lineage>
        <taxon>Bacteria</taxon>
        <taxon>Bacillati</taxon>
        <taxon>Cyanobacteriota</taxon>
        <taxon>Cyanophyceae</taxon>
        <taxon>Nostocales</taxon>
        <taxon>Scytonemataceae</taxon>
        <taxon>Iningainema tapete</taxon>
    </lineage>
</organism>
<dbReference type="InterPro" id="IPR053196">
    <property type="entry name" value="Lipoprotein_YbaY-like"/>
</dbReference>
<keyword evidence="2" id="KW-0449">Lipoprotein</keyword>
<evidence type="ECO:0000313" key="2">
    <source>
        <dbReference type="EMBL" id="MBD2776126.1"/>
    </source>
</evidence>
<dbReference type="EMBL" id="JACXAE010000087">
    <property type="protein sequence ID" value="MBD2776126.1"/>
    <property type="molecule type" value="Genomic_DNA"/>
</dbReference>
<dbReference type="AlphaFoldDB" id="A0A8J6XNA2"/>
<dbReference type="RefSeq" id="WP_190835202.1">
    <property type="nucleotide sequence ID" value="NZ_CAWPPI010000087.1"/>
</dbReference>
<reference evidence="2" key="1">
    <citation type="submission" date="2020-09" db="EMBL/GenBank/DDBJ databases">
        <title>Iningainema tapete sp. nov. (Scytonemataceae, Cyanobacteria) from greenhouses in central Florida (USA) produces two types of nodularin with biosynthetic potential for microcystin-LR and anabaenopeptins.</title>
        <authorList>
            <person name="Berthold D.E."/>
            <person name="Lefler F.W."/>
            <person name="Huang I.-S."/>
            <person name="Abdulla H."/>
            <person name="Zimba P.V."/>
            <person name="Laughinghouse H.D. IV."/>
        </authorList>
    </citation>
    <scope>NUCLEOTIDE SEQUENCE</scope>
    <source>
        <strain evidence="2">BLCCT55</strain>
    </source>
</reference>
<evidence type="ECO:0000313" key="3">
    <source>
        <dbReference type="Proteomes" id="UP000629098"/>
    </source>
</evidence>
<keyword evidence="1" id="KW-0732">Signal</keyword>
<protein>
    <submittedName>
        <fullName evidence="2">YbaY family lipoprotein</fullName>
    </submittedName>
</protein>
<gene>
    <name evidence="2" type="ORF">ICL16_29720</name>
</gene>
<sequence>MKNIIYQVGKSLIIGLFLTLLCNQLATAQNQEAEPEPDDVVSPEEIVTSPEQSNASVTGTVTYRERIALPSNAVVQVQLQDVSLQDAPAVTLSEQTFTTNGKQVPFAFELVYDPAAIVPNRTYAIRARISVNGKLRFINTSAYFVITRGNPTEVEVILQRVGDSK</sequence>
<keyword evidence="3" id="KW-1185">Reference proteome</keyword>
<comment type="caution">
    <text evidence="2">The sequence shown here is derived from an EMBL/GenBank/DDBJ whole genome shotgun (WGS) entry which is preliminary data.</text>
</comment>
<feature type="signal peptide" evidence="1">
    <location>
        <begin position="1"/>
        <end position="28"/>
    </location>
</feature>
<dbReference type="Pfam" id="PF09619">
    <property type="entry name" value="YscW"/>
    <property type="match status" value="1"/>
</dbReference>
<dbReference type="PANTHER" id="PTHR38013">
    <property type="entry name" value="GLYCOPROTEIN/POLYSACCHARIDE METABOLISM"/>
    <property type="match status" value="1"/>
</dbReference>
<evidence type="ECO:0000256" key="1">
    <source>
        <dbReference type="SAM" id="SignalP"/>
    </source>
</evidence>
<feature type="chain" id="PRO_5035264740" evidence="1">
    <location>
        <begin position="29"/>
        <end position="165"/>
    </location>
</feature>
<dbReference type="Proteomes" id="UP000629098">
    <property type="component" value="Unassembled WGS sequence"/>
</dbReference>
<proteinExistence type="predicted"/>